<dbReference type="GO" id="GO:0006259">
    <property type="term" value="P:DNA metabolic process"/>
    <property type="evidence" value="ECO:0007669"/>
    <property type="project" value="UniProtKB-ARBA"/>
</dbReference>
<evidence type="ECO:0000256" key="3">
    <source>
        <dbReference type="ARBA" id="ARBA00022839"/>
    </source>
</evidence>
<dbReference type="CDD" id="cd17748">
    <property type="entry name" value="BRCT_DNA_ligase_like"/>
    <property type="match status" value="1"/>
</dbReference>
<dbReference type="SUPFAM" id="SSF53098">
    <property type="entry name" value="Ribonuclease H-like"/>
    <property type="match status" value="1"/>
</dbReference>
<dbReference type="Gene3D" id="3.40.50.10190">
    <property type="entry name" value="BRCT domain"/>
    <property type="match status" value="1"/>
</dbReference>
<evidence type="ECO:0000256" key="2">
    <source>
        <dbReference type="ARBA" id="ARBA00022801"/>
    </source>
</evidence>
<gene>
    <name evidence="5" type="ORF">SAMN05444486_102520</name>
</gene>
<dbReference type="STRING" id="576131.SAMN05444486_102520"/>
<reference evidence="5 6" key="1">
    <citation type="submission" date="2016-10" db="EMBL/GenBank/DDBJ databases">
        <authorList>
            <person name="de Groot N.N."/>
        </authorList>
    </citation>
    <scope>NUCLEOTIDE SEQUENCE [LARGE SCALE GENOMIC DNA]</scope>
    <source>
        <strain evidence="5 6">DSM 24677</strain>
    </source>
</reference>
<protein>
    <submittedName>
        <fullName evidence="5">DNA polymerase-3 subunit epsilon</fullName>
    </submittedName>
</protein>
<dbReference type="EMBL" id="FNPR01000002">
    <property type="protein sequence ID" value="SDY50950.1"/>
    <property type="molecule type" value="Genomic_DNA"/>
</dbReference>
<dbReference type="AlphaFoldDB" id="A0A1H3KFY5"/>
<dbReference type="Proteomes" id="UP000199026">
    <property type="component" value="Unassembled WGS sequence"/>
</dbReference>
<dbReference type="InterPro" id="IPR036397">
    <property type="entry name" value="RNaseH_sf"/>
</dbReference>
<evidence type="ECO:0000313" key="5">
    <source>
        <dbReference type="EMBL" id="SDY50950.1"/>
    </source>
</evidence>
<dbReference type="Gene3D" id="3.30.420.10">
    <property type="entry name" value="Ribonuclease H-like superfamily/Ribonuclease H"/>
    <property type="match status" value="1"/>
</dbReference>
<feature type="domain" description="Exonuclease" evidence="4">
    <location>
        <begin position="19"/>
        <end position="184"/>
    </location>
</feature>
<keyword evidence="6" id="KW-1185">Reference proteome</keyword>
<dbReference type="GO" id="GO:0008408">
    <property type="term" value="F:3'-5' exonuclease activity"/>
    <property type="evidence" value="ECO:0007669"/>
    <property type="project" value="TreeGrafter"/>
</dbReference>
<dbReference type="InterPro" id="IPR036420">
    <property type="entry name" value="BRCT_dom_sf"/>
</dbReference>
<dbReference type="GO" id="GO:0003676">
    <property type="term" value="F:nucleic acid binding"/>
    <property type="evidence" value="ECO:0007669"/>
    <property type="project" value="InterPro"/>
</dbReference>
<keyword evidence="3" id="KW-0269">Exonuclease</keyword>
<dbReference type="SMART" id="SM00479">
    <property type="entry name" value="EXOIII"/>
    <property type="match status" value="1"/>
</dbReference>
<dbReference type="InterPro" id="IPR013520">
    <property type="entry name" value="Ribonucl_H"/>
</dbReference>
<dbReference type="InterPro" id="IPR012337">
    <property type="entry name" value="RNaseH-like_sf"/>
</dbReference>
<keyword evidence="2" id="KW-0378">Hydrolase</keyword>
<dbReference type="PANTHER" id="PTHR30231">
    <property type="entry name" value="DNA POLYMERASE III SUBUNIT EPSILON"/>
    <property type="match status" value="1"/>
</dbReference>
<dbReference type="SUPFAM" id="SSF52113">
    <property type="entry name" value="BRCT domain"/>
    <property type="match status" value="1"/>
</dbReference>
<dbReference type="GeneID" id="78124590"/>
<keyword evidence="1" id="KW-0540">Nuclease</keyword>
<organism evidence="5 6">
    <name type="scientific">Lentibacter algarum</name>
    <dbReference type="NCBI Taxonomy" id="576131"/>
    <lineage>
        <taxon>Bacteria</taxon>
        <taxon>Pseudomonadati</taxon>
        <taxon>Pseudomonadota</taxon>
        <taxon>Alphaproteobacteria</taxon>
        <taxon>Rhodobacterales</taxon>
        <taxon>Roseobacteraceae</taxon>
        <taxon>Lentibacter</taxon>
    </lineage>
</organism>
<dbReference type="PANTHER" id="PTHR30231:SF4">
    <property type="entry name" value="PROTEIN NEN2"/>
    <property type="match status" value="1"/>
</dbReference>
<evidence type="ECO:0000256" key="1">
    <source>
        <dbReference type="ARBA" id="ARBA00022722"/>
    </source>
</evidence>
<accession>A0A1H3KFY5</accession>
<dbReference type="Pfam" id="PF00929">
    <property type="entry name" value="RNase_T"/>
    <property type="match status" value="1"/>
</dbReference>
<dbReference type="OrthoDB" id="9803913at2"/>
<evidence type="ECO:0000313" key="6">
    <source>
        <dbReference type="Proteomes" id="UP000199026"/>
    </source>
</evidence>
<name>A0A1H3KFY5_9RHOB</name>
<sequence length="298" mass="31396">MTSPLSPSQNATAPTASLRFIAVDVETANSQHGSICQIGLALAASDGTITTEGLLIDPEQPFSSFNINLHGIGPKTVRGAATFPEALERLRPLLEQSILIQHSSFDKKAFDAACARYGIAPLASQWLDSVQIARKAWPELKGNGGHGLASLKNYLGLVFEHHDAEEDARAAAEVTLLAETATGSAFTELAAPQKKAPRFEASLAIAGNPDGPFYGEVACFSGTLAVSRVEAAKSAAGVGITVKTSLTQKTTLLIVGAQALETGQPQSTKHKRAEEMARAGHSIKIITEHEFLALIQTC</sequence>
<dbReference type="RefSeq" id="WP_089890452.1">
    <property type="nucleotide sequence ID" value="NZ_CALJFH010000012.1"/>
</dbReference>
<evidence type="ECO:0000259" key="4">
    <source>
        <dbReference type="SMART" id="SM00479"/>
    </source>
</evidence>
<proteinExistence type="predicted"/>